<reference evidence="20" key="1">
    <citation type="submission" date="2020-03" db="EMBL/GenBank/DDBJ databases">
        <title>Phycicoccus flavus sp. nov., a novel endophytic actinobacterium isolated from branch of Kandelia candel.</title>
        <authorList>
            <person name="Tuo L."/>
        </authorList>
    </citation>
    <scope>NUCLEOTIDE SEQUENCE</scope>
    <source>
        <strain evidence="20">CMS6Z-2</strain>
    </source>
</reference>
<evidence type="ECO:0000256" key="8">
    <source>
        <dbReference type="ARBA" id="ARBA00022573"/>
    </source>
</evidence>
<evidence type="ECO:0000256" key="7">
    <source>
        <dbReference type="ARBA" id="ARBA00022475"/>
    </source>
</evidence>
<comment type="catalytic activity">
    <reaction evidence="17 19">
        <text>alpha-ribazole + adenosylcob(III)inamide-GDP = adenosylcob(III)alamin + GMP + H(+)</text>
        <dbReference type="Rhea" id="RHEA:16049"/>
        <dbReference type="ChEBI" id="CHEBI:10329"/>
        <dbReference type="ChEBI" id="CHEBI:15378"/>
        <dbReference type="ChEBI" id="CHEBI:18408"/>
        <dbReference type="ChEBI" id="CHEBI:58115"/>
        <dbReference type="ChEBI" id="CHEBI:60487"/>
        <dbReference type="EC" id="2.7.8.26"/>
    </reaction>
</comment>
<evidence type="ECO:0000256" key="13">
    <source>
        <dbReference type="ARBA" id="ARBA00023136"/>
    </source>
</evidence>
<keyword evidence="8 19" id="KW-0169">Cobalamin biosynthesis</keyword>
<keyword evidence="9 19" id="KW-0808">Transferase</keyword>
<evidence type="ECO:0000256" key="3">
    <source>
        <dbReference type="ARBA" id="ARBA00004663"/>
    </source>
</evidence>
<keyword evidence="21" id="KW-1185">Reference proteome</keyword>
<proteinExistence type="inferred from homology"/>
<dbReference type="GO" id="GO:0051073">
    <property type="term" value="F:adenosylcobinamide-GDP ribazoletransferase activity"/>
    <property type="evidence" value="ECO:0007669"/>
    <property type="project" value="UniProtKB-UniRule"/>
</dbReference>
<gene>
    <name evidence="19" type="primary">cobS</name>
    <name evidence="20" type="ORF">EPD83_004370</name>
</gene>
<feature type="transmembrane region" description="Helical" evidence="19">
    <location>
        <begin position="163"/>
        <end position="188"/>
    </location>
</feature>
<name>A0A8T6R3C5_9MICO</name>
<evidence type="ECO:0000256" key="11">
    <source>
        <dbReference type="ARBA" id="ARBA00022842"/>
    </source>
</evidence>
<dbReference type="PANTHER" id="PTHR34148:SF1">
    <property type="entry name" value="ADENOSYLCOBINAMIDE-GDP RIBAZOLETRANSFERASE"/>
    <property type="match status" value="1"/>
</dbReference>
<evidence type="ECO:0000256" key="9">
    <source>
        <dbReference type="ARBA" id="ARBA00022679"/>
    </source>
</evidence>
<evidence type="ECO:0000256" key="4">
    <source>
        <dbReference type="ARBA" id="ARBA00010561"/>
    </source>
</evidence>
<comment type="catalytic activity">
    <reaction evidence="18 19">
        <text>alpha-ribazole 5'-phosphate + adenosylcob(III)inamide-GDP = adenosylcob(III)alamin 5'-phosphate + GMP + H(+)</text>
        <dbReference type="Rhea" id="RHEA:23560"/>
        <dbReference type="ChEBI" id="CHEBI:15378"/>
        <dbReference type="ChEBI" id="CHEBI:57918"/>
        <dbReference type="ChEBI" id="CHEBI:58115"/>
        <dbReference type="ChEBI" id="CHEBI:60487"/>
        <dbReference type="ChEBI" id="CHEBI:60493"/>
        <dbReference type="EC" id="2.7.8.26"/>
    </reaction>
</comment>
<dbReference type="GO" id="GO:0009236">
    <property type="term" value="P:cobalamin biosynthetic process"/>
    <property type="evidence" value="ECO:0007669"/>
    <property type="project" value="UniProtKB-UniRule"/>
</dbReference>
<keyword evidence="11 19" id="KW-0460">Magnesium</keyword>
<comment type="subcellular location">
    <subcellularLocation>
        <location evidence="2 19">Cell membrane</location>
        <topology evidence="2 19">Multi-pass membrane protein</topology>
    </subcellularLocation>
</comment>
<comment type="function">
    <text evidence="14 19">Joins adenosylcobinamide-GDP and alpha-ribazole to generate adenosylcobalamin (Ado-cobalamin). Also synthesizes adenosylcobalamin 5'-phosphate from adenosylcobinamide-GDP and alpha-ribazole 5'-phosphate.</text>
</comment>
<dbReference type="AlphaFoldDB" id="A0A8T6R3C5"/>
<keyword evidence="12 19" id="KW-1133">Transmembrane helix</keyword>
<evidence type="ECO:0000313" key="20">
    <source>
        <dbReference type="EMBL" id="NHA67295.1"/>
    </source>
</evidence>
<evidence type="ECO:0000256" key="2">
    <source>
        <dbReference type="ARBA" id="ARBA00004651"/>
    </source>
</evidence>
<comment type="pathway">
    <text evidence="3 19">Cofactor biosynthesis; adenosylcobalamin biosynthesis; adenosylcobalamin from cob(II)yrinate a,c-diamide: step 7/7.</text>
</comment>
<evidence type="ECO:0000256" key="6">
    <source>
        <dbReference type="ARBA" id="ARBA00015850"/>
    </source>
</evidence>
<dbReference type="HAMAP" id="MF_00719">
    <property type="entry name" value="CobS"/>
    <property type="match status" value="1"/>
</dbReference>
<dbReference type="Proteomes" id="UP000287866">
    <property type="component" value="Unassembled WGS sequence"/>
</dbReference>
<feature type="transmembrane region" description="Helical" evidence="19">
    <location>
        <begin position="109"/>
        <end position="142"/>
    </location>
</feature>
<evidence type="ECO:0000256" key="5">
    <source>
        <dbReference type="ARBA" id="ARBA00013200"/>
    </source>
</evidence>
<evidence type="ECO:0000256" key="14">
    <source>
        <dbReference type="ARBA" id="ARBA00025228"/>
    </source>
</evidence>
<dbReference type="PANTHER" id="PTHR34148">
    <property type="entry name" value="ADENOSYLCOBINAMIDE-GDP RIBAZOLETRANSFERASE"/>
    <property type="match status" value="1"/>
</dbReference>
<dbReference type="EMBL" id="SAYU02000009">
    <property type="protein sequence ID" value="NHA67295.1"/>
    <property type="molecule type" value="Genomic_DNA"/>
</dbReference>
<evidence type="ECO:0000256" key="16">
    <source>
        <dbReference type="ARBA" id="ARBA00032853"/>
    </source>
</evidence>
<dbReference type="GO" id="GO:0008818">
    <property type="term" value="F:cobalamin 5'-phosphate synthase activity"/>
    <property type="evidence" value="ECO:0007669"/>
    <property type="project" value="UniProtKB-UniRule"/>
</dbReference>
<comment type="similarity">
    <text evidence="4 19">Belongs to the CobS family.</text>
</comment>
<evidence type="ECO:0000256" key="12">
    <source>
        <dbReference type="ARBA" id="ARBA00022989"/>
    </source>
</evidence>
<evidence type="ECO:0000256" key="19">
    <source>
        <dbReference type="HAMAP-Rule" id="MF_00719"/>
    </source>
</evidence>
<dbReference type="Pfam" id="PF02654">
    <property type="entry name" value="CobS"/>
    <property type="match status" value="1"/>
</dbReference>
<organism evidence="20 21">
    <name type="scientific">Phycicoccus flavus</name>
    <dbReference type="NCBI Taxonomy" id="2502783"/>
    <lineage>
        <taxon>Bacteria</taxon>
        <taxon>Bacillati</taxon>
        <taxon>Actinomycetota</taxon>
        <taxon>Actinomycetes</taxon>
        <taxon>Micrococcales</taxon>
        <taxon>Intrasporangiaceae</taxon>
        <taxon>Phycicoccus</taxon>
    </lineage>
</organism>
<dbReference type="GO" id="GO:0005886">
    <property type="term" value="C:plasma membrane"/>
    <property type="evidence" value="ECO:0007669"/>
    <property type="project" value="UniProtKB-SubCell"/>
</dbReference>
<keyword evidence="7 19" id="KW-1003">Cell membrane</keyword>
<evidence type="ECO:0000256" key="15">
    <source>
        <dbReference type="ARBA" id="ARBA00032605"/>
    </source>
</evidence>
<protein>
    <recommendedName>
        <fullName evidence="6 19">Adenosylcobinamide-GDP ribazoletransferase</fullName>
        <ecNumber evidence="5 19">2.7.8.26</ecNumber>
    </recommendedName>
    <alternativeName>
        <fullName evidence="16 19">Cobalamin synthase</fullName>
    </alternativeName>
    <alternativeName>
        <fullName evidence="15 19">Cobalamin-5'-phosphate synthase</fullName>
    </alternativeName>
</protein>
<keyword evidence="13 19" id="KW-0472">Membrane</keyword>
<comment type="caution">
    <text evidence="20">The sequence shown here is derived from an EMBL/GenBank/DDBJ whole genome shotgun (WGS) entry which is preliminary data.</text>
</comment>
<feature type="transmembrane region" description="Helical" evidence="19">
    <location>
        <begin position="52"/>
        <end position="70"/>
    </location>
</feature>
<sequence>MRLAVGTLTVVPSGDVTPVTRARAGWAMALAPVAALPVGLVVGAVAVAGHLFIAPALVTGTLAVGAAALATRAMHLDGLADTVDGLGAGWDRERALAVMRTGDVGPMGVTALVVVLLAQAVSVGALSTSVGGCLLAGLAVVLGRAACAGASVRGLPAARPDGLGALVASSVPPAVVAGWVVGAALLLALVGDLPGGPGPLAGPAGVLLGVLAVGWLLRRVLRVVGGVTGDTMGAAVEVATTVLLVALATGATS</sequence>
<comment type="cofactor">
    <cofactor evidence="1 19">
        <name>Mg(2+)</name>
        <dbReference type="ChEBI" id="CHEBI:18420"/>
    </cofactor>
</comment>
<dbReference type="EC" id="2.7.8.26" evidence="5 19"/>
<evidence type="ECO:0000256" key="17">
    <source>
        <dbReference type="ARBA" id="ARBA00048623"/>
    </source>
</evidence>
<evidence type="ECO:0000256" key="10">
    <source>
        <dbReference type="ARBA" id="ARBA00022692"/>
    </source>
</evidence>
<evidence type="ECO:0000313" key="21">
    <source>
        <dbReference type="Proteomes" id="UP000287866"/>
    </source>
</evidence>
<feature type="transmembrane region" description="Helical" evidence="19">
    <location>
        <begin position="200"/>
        <end position="217"/>
    </location>
</feature>
<feature type="transmembrane region" description="Helical" evidence="19">
    <location>
        <begin position="26"/>
        <end position="45"/>
    </location>
</feature>
<accession>A0A8T6R3C5</accession>
<dbReference type="InterPro" id="IPR003805">
    <property type="entry name" value="CobS"/>
</dbReference>
<evidence type="ECO:0000256" key="1">
    <source>
        <dbReference type="ARBA" id="ARBA00001946"/>
    </source>
</evidence>
<keyword evidence="10 19" id="KW-0812">Transmembrane</keyword>
<evidence type="ECO:0000256" key="18">
    <source>
        <dbReference type="ARBA" id="ARBA00049504"/>
    </source>
</evidence>